<protein>
    <submittedName>
        <fullName evidence="2">Uncharacterized protein</fullName>
    </submittedName>
</protein>
<feature type="region of interest" description="Disordered" evidence="1">
    <location>
        <begin position="1"/>
        <end position="59"/>
    </location>
</feature>
<dbReference type="Proteomes" id="UP000295157">
    <property type="component" value="Unassembled WGS sequence"/>
</dbReference>
<comment type="caution">
    <text evidence="2">The sequence shown here is derived from an EMBL/GenBank/DDBJ whole genome shotgun (WGS) entry which is preliminary data.</text>
</comment>
<keyword evidence="3" id="KW-1185">Reference proteome</keyword>
<evidence type="ECO:0000313" key="2">
    <source>
        <dbReference type="EMBL" id="TDC00285.1"/>
    </source>
</evidence>
<gene>
    <name evidence="2" type="ORF">E1267_35135</name>
</gene>
<evidence type="ECO:0000256" key="1">
    <source>
        <dbReference type="SAM" id="MobiDB-lite"/>
    </source>
</evidence>
<sequence>MEAEQIVPGNRSATGEGTGAPPGTIRWTGRARGAGNDDVWGGIGGSAGDRAALRDKEIV</sequence>
<evidence type="ECO:0000313" key="3">
    <source>
        <dbReference type="Proteomes" id="UP000295157"/>
    </source>
</evidence>
<organism evidence="2 3">
    <name type="scientific">Nonomuraea longispora</name>
    <dbReference type="NCBI Taxonomy" id="1848320"/>
    <lineage>
        <taxon>Bacteria</taxon>
        <taxon>Bacillati</taxon>
        <taxon>Actinomycetota</taxon>
        <taxon>Actinomycetes</taxon>
        <taxon>Streptosporangiales</taxon>
        <taxon>Streptosporangiaceae</taxon>
        <taxon>Nonomuraea</taxon>
    </lineage>
</organism>
<name>A0A4R4MVX4_9ACTN</name>
<proteinExistence type="predicted"/>
<dbReference type="AlphaFoldDB" id="A0A4R4MVX4"/>
<feature type="compositionally biased region" description="Low complexity" evidence="1">
    <location>
        <begin position="13"/>
        <end position="24"/>
    </location>
</feature>
<dbReference type="EMBL" id="SMJZ01000193">
    <property type="protein sequence ID" value="TDC00285.1"/>
    <property type="molecule type" value="Genomic_DNA"/>
</dbReference>
<accession>A0A4R4MVX4</accession>
<dbReference type="RefSeq" id="WP_132339160.1">
    <property type="nucleotide sequence ID" value="NZ_SMJZ01000193.1"/>
</dbReference>
<reference evidence="2 3" key="1">
    <citation type="submission" date="2019-02" db="EMBL/GenBank/DDBJ databases">
        <title>Draft genome sequences of novel Actinobacteria.</title>
        <authorList>
            <person name="Sahin N."/>
            <person name="Ay H."/>
            <person name="Saygin H."/>
        </authorList>
    </citation>
    <scope>NUCLEOTIDE SEQUENCE [LARGE SCALE GENOMIC DNA]</scope>
    <source>
        <strain evidence="2 3">KC201</strain>
    </source>
</reference>